<evidence type="ECO:0000313" key="2">
    <source>
        <dbReference type="EMBL" id="HJF39501.1"/>
    </source>
</evidence>
<dbReference type="EMBL" id="DYWV01000040">
    <property type="protein sequence ID" value="HJF39501.1"/>
    <property type="molecule type" value="Genomic_DNA"/>
</dbReference>
<comment type="caution">
    <text evidence="2">The sequence shown here is derived from an EMBL/GenBank/DDBJ whole genome shotgun (WGS) entry which is preliminary data.</text>
</comment>
<feature type="compositionally biased region" description="Basic and acidic residues" evidence="1">
    <location>
        <begin position="134"/>
        <end position="168"/>
    </location>
</feature>
<protein>
    <submittedName>
        <fullName evidence="2">Uncharacterized protein</fullName>
    </submittedName>
</protein>
<dbReference type="Proteomes" id="UP000749320">
    <property type="component" value="Unassembled WGS sequence"/>
</dbReference>
<reference evidence="2" key="2">
    <citation type="submission" date="2021-09" db="EMBL/GenBank/DDBJ databases">
        <authorList>
            <person name="Gilroy R."/>
        </authorList>
    </citation>
    <scope>NUCLEOTIDE SEQUENCE</scope>
    <source>
        <strain evidence="2">CHK193-16274</strain>
    </source>
</reference>
<feature type="region of interest" description="Disordered" evidence="1">
    <location>
        <begin position="134"/>
        <end position="175"/>
    </location>
</feature>
<organism evidence="2 3">
    <name type="scientific">Thomasclavelia spiroformis</name>
    <dbReference type="NCBI Taxonomy" id="29348"/>
    <lineage>
        <taxon>Bacteria</taxon>
        <taxon>Bacillati</taxon>
        <taxon>Bacillota</taxon>
        <taxon>Erysipelotrichia</taxon>
        <taxon>Erysipelotrichales</taxon>
        <taxon>Coprobacillaceae</taxon>
        <taxon>Thomasclavelia</taxon>
    </lineage>
</organism>
<evidence type="ECO:0000256" key="1">
    <source>
        <dbReference type="SAM" id="MobiDB-lite"/>
    </source>
</evidence>
<dbReference type="AlphaFoldDB" id="A0A921G9G1"/>
<gene>
    <name evidence="2" type="ORF">K8V91_01140</name>
</gene>
<accession>A0A921G9G1</accession>
<proteinExistence type="predicted"/>
<name>A0A921G9G1_9FIRM</name>
<evidence type="ECO:0000313" key="3">
    <source>
        <dbReference type="Proteomes" id="UP000749320"/>
    </source>
</evidence>
<reference evidence="2" key="1">
    <citation type="journal article" date="2021" name="PeerJ">
        <title>Extensive microbial diversity within the chicken gut microbiome revealed by metagenomics and culture.</title>
        <authorList>
            <person name="Gilroy R."/>
            <person name="Ravi A."/>
            <person name="Getino M."/>
            <person name="Pursley I."/>
            <person name="Horton D.L."/>
            <person name="Alikhan N.F."/>
            <person name="Baker D."/>
            <person name="Gharbi K."/>
            <person name="Hall N."/>
            <person name="Watson M."/>
            <person name="Adriaenssens E.M."/>
            <person name="Foster-Nyarko E."/>
            <person name="Jarju S."/>
            <person name="Secka A."/>
            <person name="Antonio M."/>
            <person name="Oren A."/>
            <person name="Chaudhuri R.R."/>
            <person name="La Ragione R."/>
            <person name="Hildebrand F."/>
            <person name="Pallen M.J."/>
        </authorList>
    </citation>
    <scope>NUCLEOTIDE SEQUENCE</scope>
    <source>
        <strain evidence="2">CHK193-16274</strain>
    </source>
</reference>
<sequence length="175" mass="20924">MKNNRQKYEINDLILLHSWFEAGDNNFSDMQEIKYPLIRIDKKNDMWSDVIKITSDYNNEDQYNSMYAKIKNSDLIEEVKQWWMVILAIMMNAPLSQLDSLAKGKKYMPDKVSKECVCVASRIFANIAAEEERVRREKQRKHEEEQLKRSEKEVAEKQQQKEIAEDNLHRHRSQQ</sequence>